<evidence type="ECO:0000313" key="1">
    <source>
        <dbReference type="EMBL" id="KAJ7224615.1"/>
    </source>
</evidence>
<protein>
    <submittedName>
        <fullName evidence="1">Uncharacterized protein</fullName>
    </submittedName>
</protein>
<accession>A0AAD6YNM7</accession>
<evidence type="ECO:0000313" key="2">
    <source>
        <dbReference type="Proteomes" id="UP001219525"/>
    </source>
</evidence>
<organism evidence="1 2">
    <name type="scientific">Mycena pura</name>
    <dbReference type="NCBI Taxonomy" id="153505"/>
    <lineage>
        <taxon>Eukaryota</taxon>
        <taxon>Fungi</taxon>
        <taxon>Dikarya</taxon>
        <taxon>Basidiomycota</taxon>
        <taxon>Agaricomycotina</taxon>
        <taxon>Agaricomycetes</taxon>
        <taxon>Agaricomycetidae</taxon>
        <taxon>Agaricales</taxon>
        <taxon>Marasmiineae</taxon>
        <taxon>Mycenaceae</taxon>
        <taxon>Mycena</taxon>
    </lineage>
</organism>
<dbReference type="Proteomes" id="UP001219525">
    <property type="component" value="Unassembled WGS sequence"/>
</dbReference>
<proteinExistence type="predicted"/>
<name>A0AAD6YNM7_9AGAR</name>
<gene>
    <name evidence="1" type="ORF">GGX14DRAFT_426305</name>
</gene>
<dbReference type="AlphaFoldDB" id="A0AAD6YNM7"/>
<comment type="caution">
    <text evidence="1">The sequence shown here is derived from an EMBL/GenBank/DDBJ whole genome shotgun (WGS) entry which is preliminary data.</text>
</comment>
<keyword evidence="2" id="KW-1185">Reference proteome</keyword>
<dbReference type="EMBL" id="JARJCW010000005">
    <property type="protein sequence ID" value="KAJ7224615.1"/>
    <property type="molecule type" value="Genomic_DNA"/>
</dbReference>
<reference evidence="1" key="1">
    <citation type="submission" date="2023-03" db="EMBL/GenBank/DDBJ databases">
        <title>Massive genome expansion in bonnet fungi (Mycena s.s.) driven by repeated elements and novel gene families across ecological guilds.</title>
        <authorList>
            <consortium name="Lawrence Berkeley National Laboratory"/>
            <person name="Harder C.B."/>
            <person name="Miyauchi S."/>
            <person name="Viragh M."/>
            <person name="Kuo A."/>
            <person name="Thoen E."/>
            <person name="Andreopoulos B."/>
            <person name="Lu D."/>
            <person name="Skrede I."/>
            <person name="Drula E."/>
            <person name="Henrissat B."/>
            <person name="Morin E."/>
            <person name="Kohler A."/>
            <person name="Barry K."/>
            <person name="LaButti K."/>
            <person name="Morin E."/>
            <person name="Salamov A."/>
            <person name="Lipzen A."/>
            <person name="Mereny Z."/>
            <person name="Hegedus B."/>
            <person name="Baldrian P."/>
            <person name="Stursova M."/>
            <person name="Weitz H."/>
            <person name="Taylor A."/>
            <person name="Grigoriev I.V."/>
            <person name="Nagy L.G."/>
            <person name="Martin F."/>
            <person name="Kauserud H."/>
        </authorList>
    </citation>
    <scope>NUCLEOTIDE SEQUENCE</scope>
    <source>
        <strain evidence="1">9144</strain>
    </source>
</reference>
<sequence>MWHELVEKELFPHSLRIAAPAHPYQRFDPEKSDVYADSFYADVLPRHATTLTRLSIDPGREGRWGFDVQSARAILQCRALTHLAIPLDLPERGNDCVRVDDACLLLDVALDLPNLNTLTIINLPYYTLRPSGCGTHAYAHSSNWYSFARVAIEDYRVECPPVAKQIAFRLELDGAFRPDFEKVSYRLNPGDAASPTLWHFVSIEGSTVNRQYVRAVPPGRRIPIADLYSQIQL</sequence>